<keyword evidence="3" id="KW-1185">Reference proteome</keyword>
<dbReference type="NCBIfam" id="TIGR00004">
    <property type="entry name" value="Rid family detoxifying hydrolase"/>
    <property type="match status" value="1"/>
</dbReference>
<dbReference type="InterPro" id="IPR019897">
    <property type="entry name" value="RidA_CS"/>
</dbReference>
<dbReference type="GO" id="GO:0005829">
    <property type="term" value="C:cytosol"/>
    <property type="evidence" value="ECO:0007669"/>
    <property type="project" value="TreeGrafter"/>
</dbReference>
<reference evidence="2 3" key="1">
    <citation type="submission" date="2016-12" db="EMBL/GenBank/DDBJ databases">
        <authorList>
            <person name="Song W.-J."/>
            <person name="Kurnit D.M."/>
        </authorList>
    </citation>
    <scope>NUCLEOTIDE SEQUENCE [LARGE SCALE GENOMIC DNA]</scope>
    <source>
        <strain evidence="2 3">ATCC 49181</strain>
    </source>
</reference>
<dbReference type="STRING" id="44575.SAMN05216419_102614"/>
<dbReference type="PANTHER" id="PTHR11803:SF39">
    <property type="entry name" value="2-IMINOBUTANOATE_2-IMINOPROPANOATE DEAMINASE"/>
    <property type="match status" value="1"/>
</dbReference>
<dbReference type="Pfam" id="PF01042">
    <property type="entry name" value="Ribonuc_L-PSP"/>
    <property type="match status" value="1"/>
</dbReference>
<dbReference type="InterPro" id="IPR006056">
    <property type="entry name" value="RidA"/>
</dbReference>
<comment type="similarity">
    <text evidence="1">Belongs to the RutC family.</text>
</comment>
<dbReference type="CDD" id="cd00448">
    <property type="entry name" value="YjgF_YER057c_UK114_family"/>
    <property type="match status" value="1"/>
</dbReference>
<protein>
    <submittedName>
        <fullName evidence="2">Reactive intermediate/imine deaminase</fullName>
    </submittedName>
</protein>
<dbReference type="InterPro" id="IPR035959">
    <property type="entry name" value="RutC-like_sf"/>
</dbReference>
<dbReference type="InterPro" id="IPR006175">
    <property type="entry name" value="YjgF/YER057c/UK114"/>
</dbReference>
<evidence type="ECO:0000256" key="1">
    <source>
        <dbReference type="ARBA" id="ARBA00010552"/>
    </source>
</evidence>
<dbReference type="eggNOG" id="COG0251">
    <property type="taxonomic scope" value="Bacteria"/>
</dbReference>
<dbReference type="Gene3D" id="3.30.1330.40">
    <property type="entry name" value="RutC-like"/>
    <property type="match status" value="1"/>
</dbReference>
<dbReference type="GO" id="GO:0019239">
    <property type="term" value="F:deaminase activity"/>
    <property type="evidence" value="ECO:0007669"/>
    <property type="project" value="TreeGrafter"/>
</dbReference>
<dbReference type="RefSeq" id="WP_028461869.1">
    <property type="nucleotide sequence ID" value="NZ_FSRO01000001.1"/>
</dbReference>
<dbReference type="SUPFAM" id="SSF55298">
    <property type="entry name" value="YjgF-like"/>
    <property type="match status" value="1"/>
</dbReference>
<dbReference type="Proteomes" id="UP000185062">
    <property type="component" value="Unassembled WGS sequence"/>
</dbReference>
<gene>
    <name evidence="2" type="ORF">SAMN02743940_1360</name>
</gene>
<organism evidence="2 3">
    <name type="scientific">Nitrosomonas cryotolerans ATCC 49181</name>
    <dbReference type="NCBI Taxonomy" id="1131553"/>
    <lineage>
        <taxon>Bacteria</taxon>
        <taxon>Pseudomonadati</taxon>
        <taxon>Pseudomonadota</taxon>
        <taxon>Betaproteobacteria</taxon>
        <taxon>Nitrosomonadales</taxon>
        <taxon>Nitrosomonadaceae</taxon>
        <taxon>Nitrosomonas</taxon>
    </lineage>
</organism>
<evidence type="ECO:0000313" key="2">
    <source>
        <dbReference type="EMBL" id="SIO23273.1"/>
    </source>
</evidence>
<accession>A0A1N6HU32</accession>
<evidence type="ECO:0000313" key="3">
    <source>
        <dbReference type="Proteomes" id="UP000185062"/>
    </source>
</evidence>
<name>A0A1N6HU32_9PROT</name>
<dbReference type="EMBL" id="FSRO01000001">
    <property type="protein sequence ID" value="SIO23273.1"/>
    <property type="molecule type" value="Genomic_DNA"/>
</dbReference>
<dbReference type="PANTHER" id="PTHR11803">
    <property type="entry name" value="2-IMINOBUTANOATE/2-IMINOPROPANOATE DEAMINASE RIDA"/>
    <property type="match status" value="1"/>
</dbReference>
<proteinExistence type="inferred from homology"/>
<dbReference type="AlphaFoldDB" id="A0A1N6HU32"/>
<sequence>MTKQIIQTKDAPEAIGTYSQAVRVSGGETVYLSGQIGLDAVTMQMVDGIDAQIQQVFLNLRAVAAASGGSLSDIVKLNIYLTDLEDFARLNEIMAGYFVEPYPARAAVGVKALPRDALVEMDAVMVIHG</sequence>
<dbReference type="FunFam" id="3.30.1330.40:FF:000001">
    <property type="entry name" value="L-PSP family endoribonuclease"/>
    <property type="match status" value="1"/>
</dbReference>
<dbReference type="PROSITE" id="PS01094">
    <property type="entry name" value="UPF0076"/>
    <property type="match status" value="1"/>
</dbReference>